<name>A0A9X9XBC8_9PROT</name>
<evidence type="ECO:0000313" key="1">
    <source>
        <dbReference type="EMBL" id="MBR0681014.1"/>
    </source>
</evidence>
<dbReference type="EMBL" id="JAAEDL010000009">
    <property type="protein sequence ID" value="MBR0681014.1"/>
    <property type="molecule type" value="Genomic_DNA"/>
</dbReference>
<sequence>MAARKLWFVWGGVFTDSEWQDLEPGTEECFGPYHDATTAERVWRDEMRRRVDTAQHRLFVIEVPRPGGKVAA</sequence>
<dbReference type="InterPro" id="IPR025226">
    <property type="entry name" value="DUF4170"/>
</dbReference>
<evidence type="ECO:0000313" key="2">
    <source>
        <dbReference type="Proteomes" id="UP001138709"/>
    </source>
</evidence>
<protein>
    <submittedName>
        <fullName evidence="1">DUF4170 domain-containing protein</fullName>
    </submittedName>
</protein>
<dbReference type="Pfam" id="PF13773">
    <property type="entry name" value="DUF4170"/>
    <property type="match status" value="1"/>
</dbReference>
<accession>A0A9X9XBC8</accession>
<keyword evidence="2" id="KW-1185">Reference proteome</keyword>
<dbReference type="Proteomes" id="UP001138709">
    <property type="component" value="Unassembled WGS sequence"/>
</dbReference>
<organism evidence="1 2">
    <name type="scientific">Neoroseomonas eburnea</name>
    <dbReference type="NCBI Taxonomy" id="1346889"/>
    <lineage>
        <taxon>Bacteria</taxon>
        <taxon>Pseudomonadati</taxon>
        <taxon>Pseudomonadota</taxon>
        <taxon>Alphaproteobacteria</taxon>
        <taxon>Acetobacterales</taxon>
        <taxon>Acetobacteraceae</taxon>
        <taxon>Neoroseomonas</taxon>
    </lineage>
</organism>
<gene>
    <name evidence="1" type="ORF">GXW74_10990</name>
</gene>
<reference evidence="1" key="2">
    <citation type="journal article" date="2021" name="Syst. Appl. Microbiol.">
        <title>Roseomonas hellenica sp. nov., isolated from roots of wild-growing Alkanna tinctoria.</title>
        <authorList>
            <person name="Rat A."/>
            <person name="Naranjo H.D."/>
            <person name="Lebbe L."/>
            <person name="Cnockaert M."/>
            <person name="Krigas N."/>
            <person name="Grigoriadou K."/>
            <person name="Maloupa E."/>
            <person name="Willems A."/>
        </authorList>
    </citation>
    <scope>NUCLEOTIDE SEQUENCE</scope>
    <source>
        <strain evidence="1">LMG 31228</strain>
    </source>
</reference>
<comment type="caution">
    <text evidence="1">The sequence shown here is derived from an EMBL/GenBank/DDBJ whole genome shotgun (WGS) entry which is preliminary data.</text>
</comment>
<dbReference type="AlphaFoldDB" id="A0A9X9XBC8"/>
<proteinExistence type="predicted"/>
<dbReference type="Gene3D" id="3.30.70.2400">
    <property type="entry name" value="Uncharacterised protein PF13773, DUF4170"/>
    <property type="match status" value="1"/>
</dbReference>
<dbReference type="RefSeq" id="WP_211846551.1">
    <property type="nucleotide sequence ID" value="NZ_JAAEDL010000009.1"/>
</dbReference>
<reference evidence="1" key="1">
    <citation type="submission" date="2020-01" db="EMBL/GenBank/DDBJ databases">
        <authorList>
            <person name="Rat A."/>
        </authorList>
    </citation>
    <scope>NUCLEOTIDE SEQUENCE</scope>
    <source>
        <strain evidence="1">LMG 31228</strain>
    </source>
</reference>